<comment type="subcellular location">
    <subcellularLocation>
        <location evidence="1">Membrane</location>
        <topology evidence="1">Single-pass type I membrane protein</topology>
    </subcellularLocation>
</comment>
<sequence length="519" mass="60696">DKDEMTASDIETEDGEDRDQDTFEDPNEKDELEKEEDEVDDYKMEDSVEEPKPKSTTSTTTTTATTTVAAISTDPYFRFYDPKNEHVNYVEAIKRVNERFEKGIEDLKNERDEFEEHYQALLLTDYKEADVYLNKTFEALKNKHKVLVTVRDLAKEQVSEMHKQRVTANINQLVKNTTVGFWTIVKKPKVSSKEVYPALYSFLKAHKKDRLHTYSNYEHLLKADLEWGREKKEETLQHLLIIGTKVNETINFLKDKQKENWDKLKELISKLDEEYQLNSPEVGSIFAINRENEIRNLDRYILEAETKRASQEQEKYRERLKKERIKKDHIRKSRLDLTSKNEDKSETISQIGQRHEQNNFEGIDEDNVFDRSVTQPKDIQIPSPKVVKTTDKSPEITEVKIEKVKKSDNDGAIQQTMEDVAAELIREPQESPVAHSLYHKLALEDQRYESKRNLLSGDPNIMYPRLIMAVSCFLSLVLLAIIMTRKRSARSPQRQGFIEVDQTISPEERHVTQMQINGY</sequence>
<feature type="region of interest" description="Disordered" evidence="7">
    <location>
        <begin position="1"/>
        <end position="62"/>
    </location>
</feature>
<dbReference type="PANTHER" id="PTHR23103:SF15">
    <property type="entry name" value="AMYLOID-BETA-LIKE PROTEIN"/>
    <property type="match status" value="1"/>
</dbReference>
<dbReference type="GO" id="GO:0007409">
    <property type="term" value="P:axonogenesis"/>
    <property type="evidence" value="ECO:0007669"/>
    <property type="project" value="TreeGrafter"/>
</dbReference>
<dbReference type="GO" id="GO:0007417">
    <property type="term" value="P:central nervous system development"/>
    <property type="evidence" value="ECO:0007669"/>
    <property type="project" value="TreeGrafter"/>
</dbReference>
<feature type="compositionally biased region" description="Acidic residues" evidence="7">
    <location>
        <begin position="10"/>
        <end position="40"/>
    </location>
</feature>
<reference evidence="10" key="1">
    <citation type="submission" date="2015-11" db="EMBL/GenBank/DDBJ databases">
        <title>De novo transcriptome assembly of four potential Pierce s Disease insect vectors from Arizona vineyards.</title>
        <authorList>
            <person name="Tassone E.E."/>
        </authorList>
    </citation>
    <scope>NUCLEOTIDE SEQUENCE</scope>
</reference>
<dbReference type="PROSITE" id="PS51870">
    <property type="entry name" value="APP_E2"/>
    <property type="match status" value="1"/>
</dbReference>
<feature type="coiled-coil region" evidence="6">
    <location>
        <begin position="90"/>
        <end position="124"/>
    </location>
</feature>
<evidence type="ECO:0000256" key="3">
    <source>
        <dbReference type="ARBA" id="ARBA00022989"/>
    </source>
</evidence>
<dbReference type="InterPro" id="IPR019543">
    <property type="entry name" value="APP_amyloid_C"/>
</dbReference>
<accession>A0A1B6ESL2</accession>
<keyword evidence="3 8" id="KW-1133">Transmembrane helix</keyword>
<dbReference type="Pfam" id="PF10515">
    <property type="entry name" value="APP_amyloid"/>
    <property type="match status" value="1"/>
</dbReference>
<keyword evidence="6" id="KW-0175">Coiled coil</keyword>
<evidence type="ECO:0000256" key="6">
    <source>
        <dbReference type="SAM" id="Coils"/>
    </source>
</evidence>
<dbReference type="InterPro" id="IPR024329">
    <property type="entry name" value="Amyloid_glyco_E2_domain"/>
</dbReference>
<gene>
    <name evidence="10" type="ORF">g.3157</name>
</gene>
<dbReference type="GO" id="GO:0016020">
    <property type="term" value="C:membrane"/>
    <property type="evidence" value="ECO:0007669"/>
    <property type="project" value="UniProtKB-SubCell"/>
</dbReference>
<dbReference type="EMBL" id="GECZ01028805">
    <property type="protein sequence ID" value="JAS40964.1"/>
    <property type="molecule type" value="Transcribed_RNA"/>
</dbReference>
<dbReference type="Gene3D" id="1.20.120.770">
    <property type="entry name" value="Amyloid precursor protein, E2 domain"/>
    <property type="match status" value="1"/>
</dbReference>
<protein>
    <recommendedName>
        <fullName evidence="9">E2 domain-containing protein</fullName>
    </recommendedName>
</protein>
<evidence type="ECO:0000259" key="9">
    <source>
        <dbReference type="PROSITE" id="PS51870"/>
    </source>
</evidence>
<dbReference type="Pfam" id="PF12925">
    <property type="entry name" value="APP_E2"/>
    <property type="match status" value="1"/>
</dbReference>
<evidence type="ECO:0000256" key="8">
    <source>
        <dbReference type="SAM" id="Phobius"/>
    </source>
</evidence>
<keyword evidence="2 8" id="KW-0812">Transmembrane</keyword>
<feature type="non-terminal residue" evidence="10">
    <location>
        <position position="1"/>
    </location>
</feature>
<evidence type="ECO:0000256" key="4">
    <source>
        <dbReference type="ARBA" id="ARBA00023136"/>
    </source>
</evidence>
<feature type="domain" description="E2" evidence="9">
    <location>
        <begin position="72"/>
        <end position="270"/>
    </location>
</feature>
<evidence type="ECO:0000256" key="5">
    <source>
        <dbReference type="PROSITE-ProRule" id="PRU01218"/>
    </source>
</evidence>
<dbReference type="InterPro" id="IPR008155">
    <property type="entry name" value="Amyloid_glyco"/>
</dbReference>
<feature type="coiled-coil region" evidence="6">
    <location>
        <begin position="254"/>
        <end position="326"/>
    </location>
</feature>
<name>A0A1B6ESL2_9HEMI</name>
<dbReference type="InterPro" id="IPR036176">
    <property type="entry name" value="E2_sf"/>
</dbReference>
<organism evidence="10">
    <name type="scientific">Cuerna arida</name>
    <dbReference type="NCBI Taxonomy" id="1464854"/>
    <lineage>
        <taxon>Eukaryota</taxon>
        <taxon>Metazoa</taxon>
        <taxon>Ecdysozoa</taxon>
        <taxon>Arthropoda</taxon>
        <taxon>Hexapoda</taxon>
        <taxon>Insecta</taxon>
        <taxon>Pterygota</taxon>
        <taxon>Neoptera</taxon>
        <taxon>Paraneoptera</taxon>
        <taxon>Hemiptera</taxon>
        <taxon>Auchenorrhyncha</taxon>
        <taxon>Membracoidea</taxon>
        <taxon>Cicadellidae</taxon>
        <taxon>Cicadellinae</taxon>
        <taxon>Proconiini</taxon>
        <taxon>Cuerna</taxon>
    </lineage>
</organism>
<feature type="non-terminal residue" evidence="10">
    <location>
        <position position="519"/>
    </location>
</feature>
<keyword evidence="4 8" id="KW-0472">Membrane</keyword>
<comment type="similarity">
    <text evidence="5">Belongs to the APP family.</text>
</comment>
<evidence type="ECO:0000256" key="7">
    <source>
        <dbReference type="SAM" id="MobiDB-lite"/>
    </source>
</evidence>
<evidence type="ECO:0000256" key="1">
    <source>
        <dbReference type="ARBA" id="ARBA00004479"/>
    </source>
</evidence>
<feature type="compositionally biased region" description="Basic and acidic residues" evidence="7">
    <location>
        <begin position="41"/>
        <end position="53"/>
    </location>
</feature>
<proteinExistence type="inferred from homology"/>
<evidence type="ECO:0000313" key="10">
    <source>
        <dbReference type="EMBL" id="JAS40964.1"/>
    </source>
</evidence>
<dbReference type="SUPFAM" id="SSF109843">
    <property type="entry name" value="CAPPD, an extracellular domain of amyloid beta A4 protein"/>
    <property type="match status" value="1"/>
</dbReference>
<dbReference type="GO" id="GO:0008201">
    <property type="term" value="F:heparin binding"/>
    <property type="evidence" value="ECO:0007669"/>
    <property type="project" value="UniProtKB-UniRule"/>
</dbReference>
<dbReference type="PANTHER" id="PTHR23103">
    <property type="entry name" value="ALZHEIMER'S DISEASE BETA-AMYLOID RELATED"/>
    <property type="match status" value="1"/>
</dbReference>
<feature type="transmembrane region" description="Helical" evidence="8">
    <location>
        <begin position="462"/>
        <end position="484"/>
    </location>
</feature>
<evidence type="ECO:0000256" key="2">
    <source>
        <dbReference type="ARBA" id="ARBA00022692"/>
    </source>
</evidence>
<dbReference type="AlphaFoldDB" id="A0A1B6ESL2"/>